<evidence type="ECO:0000313" key="1">
    <source>
        <dbReference type="EMBL" id="NMY07737.1"/>
    </source>
</evidence>
<dbReference type="AlphaFoldDB" id="A0A7Y1A216"/>
<dbReference type="Proteomes" id="UP000537729">
    <property type="component" value="Unassembled WGS sequence"/>
</dbReference>
<proteinExistence type="predicted"/>
<organism evidence="1 2">
    <name type="scientific">Pseudomonas veronii</name>
    <dbReference type="NCBI Taxonomy" id="76761"/>
    <lineage>
        <taxon>Bacteria</taxon>
        <taxon>Pseudomonadati</taxon>
        <taxon>Pseudomonadota</taxon>
        <taxon>Gammaproteobacteria</taxon>
        <taxon>Pseudomonadales</taxon>
        <taxon>Pseudomonadaceae</taxon>
        <taxon>Pseudomonas</taxon>
    </lineage>
</organism>
<dbReference type="EMBL" id="JAAQWG010000005">
    <property type="protein sequence ID" value="NMY07737.1"/>
    <property type="molecule type" value="Genomic_DNA"/>
</dbReference>
<sequence length="289" mass="32588">MSLLYHYTSQHGLLGILGSQAVWATNTHFLNDPTEFVHALAFAQPMASRAYDDDYSQHFGAALYRSLDHMQGEDLYVSSFSEKPDLLSQWRGYCPGGSGYCIGFDQALIAEYCEEQGIRLEKCLYEHDDQLGAVASIISTARDCFPSMPYTEEQFYSLPIHEKLDSMGELKRQLEHELKSDGDRVIEKACELLSGLASLFKHEGFHEEAEWRIIASRPDQEVCFRPGPSYVIPFISLDLLKTKPHALKRVIVGPNPNQPRAVKAAQILVERYGYSADIVTSSAIPFNNW</sequence>
<reference evidence="1 2" key="1">
    <citation type="journal article" date="2020" name="Front. Microbiol.">
        <title>Genetic Organization of the aprX-lipA2 Operon Affects the Proteolytic Potential of Pseudomonas Species in Milk.</title>
        <authorList>
            <person name="Maier C."/>
            <person name="Huptas C."/>
            <person name="von Neubeck M."/>
            <person name="Scherer S."/>
            <person name="Wenning M."/>
            <person name="Lucking G."/>
        </authorList>
    </citation>
    <scope>NUCLEOTIDE SEQUENCE [LARGE SCALE GENOMIC DNA]</scope>
    <source>
        <strain evidence="1 2">DSM 16272</strain>
    </source>
</reference>
<protein>
    <submittedName>
        <fullName evidence="1">DUF2971 domain-containing protein</fullName>
    </submittedName>
</protein>
<gene>
    <name evidence="1" type="ORF">HBO38_04590</name>
</gene>
<comment type="caution">
    <text evidence="1">The sequence shown here is derived from an EMBL/GenBank/DDBJ whole genome shotgun (WGS) entry which is preliminary data.</text>
</comment>
<dbReference type="InterPro" id="IPR021352">
    <property type="entry name" value="DUF2971"/>
</dbReference>
<dbReference type="Pfam" id="PF11185">
    <property type="entry name" value="DUF2971"/>
    <property type="match status" value="1"/>
</dbReference>
<name>A0A7Y1A216_PSEVE</name>
<dbReference type="RefSeq" id="WP_169883813.1">
    <property type="nucleotide sequence ID" value="NZ_JAAQWG010000005.1"/>
</dbReference>
<evidence type="ECO:0000313" key="2">
    <source>
        <dbReference type="Proteomes" id="UP000537729"/>
    </source>
</evidence>
<accession>A0A7Y1A216</accession>